<dbReference type="GO" id="GO:0042910">
    <property type="term" value="F:xenobiotic transmembrane transporter activity"/>
    <property type="evidence" value="ECO:0007669"/>
    <property type="project" value="InterPro"/>
</dbReference>
<dbReference type="EMBL" id="JARAOO010000006">
    <property type="protein sequence ID" value="KAJ7966696.1"/>
    <property type="molecule type" value="Genomic_DNA"/>
</dbReference>
<keyword evidence="2" id="KW-0812">Transmembrane</keyword>
<keyword evidence="4" id="KW-1185">Reference proteome</keyword>
<feature type="transmembrane region" description="Helical" evidence="2">
    <location>
        <begin position="58"/>
        <end position="82"/>
    </location>
</feature>
<accession>A0AAD7LYJ3</accession>
<sequence length="163" mass="17245">MILVVITGHFENPLVPIPSLLQHEHKDWDVMIAIGFNAAISVRVSNELGAGNARLAKFSVGVVSITSVAIGVVAMAVVLATRDIFPYLFTNSVPVAEETTKLGVLLSFTVLLNSLQPVLSGVAIGAGWQSLVAYINIGCYHIVGLPAGILLGFVFDFGVEVML</sequence>
<evidence type="ECO:0000256" key="1">
    <source>
        <dbReference type="ARBA" id="ARBA00010199"/>
    </source>
</evidence>
<name>A0AAD7LYJ3_QUISA</name>
<protein>
    <submittedName>
        <fullName evidence="3">Protein DETOXIFICATION</fullName>
    </submittedName>
</protein>
<evidence type="ECO:0000256" key="2">
    <source>
        <dbReference type="SAM" id="Phobius"/>
    </source>
</evidence>
<evidence type="ECO:0000313" key="3">
    <source>
        <dbReference type="EMBL" id="KAJ7966696.1"/>
    </source>
</evidence>
<organism evidence="3 4">
    <name type="scientific">Quillaja saponaria</name>
    <name type="common">Soap bark tree</name>
    <dbReference type="NCBI Taxonomy" id="32244"/>
    <lineage>
        <taxon>Eukaryota</taxon>
        <taxon>Viridiplantae</taxon>
        <taxon>Streptophyta</taxon>
        <taxon>Embryophyta</taxon>
        <taxon>Tracheophyta</taxon>
        <taxon>Spermatophyta</taxon>
        <taxon>Magnoliopsida</taxon>
        <taxon>eudicotyledons</taxon>
        <taxon>Gunneridae</taxon>
        <taxon>Pentapetalae</taxon>
        <taxon>rosids</taxon>
        <taxon>fabids</taxon>
        <taxon>Fabales</taxon>
        <taxon>Quillajaceae</taxon>
        <taxon>Quillaja</taxon>
    </lineage>
</organism>
<proteinExistence type="inferred from homology"/>
<comment type="similarity">
    <text evidence="1">Belongs to the multi antimicrobial extrusion (MATE) (TC 2.A.66.1) family.</text>
</comment>
<evidence type="ECO:0000313" key="4">
    <source>
        <dbReference type="Proteomes" id="UP001163823"/>
    </source>
</evidence>
<dbReference type="AlphaFoldDB" id="A0AAD7LYJ3"/>
<dbReference type="InterPro" id="IPR002528">
    <property type="entry name" value="MATE_fam"/>
</dbReference>
<dbReference type="PANTHER" id="PTHR11206">
    <property type="entry name" value="MULTIDRUG RESISTANCE PROTEIN"/>
    <property type="match status" value="1"/>
</dbReference>
<feature type="transmembrane region" description="Helical" evidence="2">
    <location>
        <begin position="102"/>
        <end position="124"/>
    </location>
</feature>
<comment type="caution">
    <text evidence="3">The sequence shown here is derived from an EMBL/GenBank/DDBJ whole genome shotgun (WGS) entry which is preliminary data.</text>
</comment>
<dbReference type="Proteomes" id="UP001163823">
    <property type="component" value="Chromosome 6"/>
</dbReference>
<reference evidence="3" key="1">
    <citation type="journal article" date="2023" name="Science">
        <title>Elucidation of the pathway for biosynthesis of saponin adjuvants from the soapbark tree.</title>
        <authorList>
            <person name="Reed J."/>
            <person name="Orme A."/>
            <person name="El-Demerdash A."/>
            <person name="Owen C."/>
            <person name="Martin L.B.B."/>
            <person name="Misra R.C."/>
            <person name="Kikuchi S."/>
            <person name="Rejzek M."/>
            <person name="Martin A.C."/>
            <person name="Harkess A."/>
            <person name="Leebens-Mack J."/>
            <person name="Louveau T."/>
            <person name="Stephenson M.J."/>
            <person name="Osbourn A."/>
        </authorList>
    </citation>
    <scope>NUCLEOTIDE SEQUENCE</scope>
    <source>
        <strain evidence="3">S10</strain>
    </source>
</reference>
<feature type="transmembrane region" description="Helical" evidence="2">
    <location>
        <begin position="131"/>
        <end position="155"/>
    </location>
</feature>
<dbReference type="GO" id="GO:0015297">
    <property type="term" value="F:antiporter activity"/>
    <property type="evidence" value="ECO:0007669"/>
    <property type="project" value="InterPro"/>
</dbReference>
<dbReference type="KEGG" id="qsa:O6P43_016128"/>
<gene>
    <name evidence="3" type="ORF">O6P43_016128</name>
</gene>
<keyword evidence="2" id="KW-0472">Membrane</keyword>
<dbReference type="Pfam" id="PF01554">
    <property type="entry name" value="MatE"/>
    <property type="match status" value="1"/>
</dbReference>
<keyword evidence="2" id="KW-1133">Transmembrane helix</keyword>
<dbReference type="GO" id="GO:0016020">
    <property type="term" value="C:membrane"/>
    <property type="evidence" value="ECO:0007669"/>
    <property type="project" value="InterPro"/>
</dbReference>